<dbReference type="AlphaFoldDB" id="A0A0J8E8W8"/>
<protein>
    <submittedName>
        <fullName evidence="10">Uncharacterized protein</fullName>
    </submittedName>
</protein>
<comment type="subcellular location">
    <subcellularLocation>
        <location evidence="1">Endomembrane system</location>
        <topology evidence="1">Multi-pass membrane protein</topology>
    </subcellularLocation>
</comment>
<dbReference type="Proteomes" id="UP000035740">
    <property type="component" value="Unassembled WGS sequence"/>
</dbReference>
<name>A0A0J8E8W8_BETVV</name>
<dbReference type="OrthoDB" id="72851at2759"/>
<evidence type="ECO:0000256" key="7">
    <source>
        <dbReference type="ARBA" id="ARBA00023316"/>
    </source>
</evidence>
<accession>A0A0J8E8W8</accession>
<keyword evidence="3" id="KW-0808">Transferase</keyword>
<feature type="binding site" evidence="8">
    <location>
        <position position="150"/>
    </location>
    <ligand>
        <name>UDP-alpha-D-glucose</name>
        <dbReference type="ChEBI" id="CHEBI:58885"/>
    </ligand>
</feature>
<dbReference type="eggNOG" id="ENOG502QQE5">
    <property type="taxonomic scope" value="Eukaryota"/>
</dbReference>
<evidence type="ECO:0000256" key="1">
    <source>
        <dbReference type="ARBA" id="ARBA00004127"/>
    </source>
</evidence>
<keyword evidence="11" id="KW-1185">Reference proteome</keyword>
<dbReference type="InterPro" id="IPR029044">
    <property type="entry name" value="Nucleotide-diphossugar_trans"/>
</dbReference>
<keyword evidence="2" id="KW-0328">Glycosyltransferase</keyword>
<feature type="binding site" evidence="8">
    <location>
        <position position="120"/>
    </location>
    <ligand>
        <name>UDP-alpha-D-glucose</name>
        <dbReference type="ChEBI" id="CHEBI:58885"/>
    </ligand>
</feature>
<evidence type="ECO:0000313" key="11">
    <source>
        <dbReference type="Proteomes" id="UP000035740"/>
    </source>
</evidence>
<feature type="binding site" evidence="8">
    <location>
        <position position="121"/>
    </location>
    <ligand>
        <name>UDP-alpha-D-glucose</name>
        <dbReference type="ChEBI" id="CHEBI:58885"/>
    </ligand>
</feature>
<keyword evidence="4 9" id="KW-0812">Transmembrane</keyword>
<reference evidence="10 11" key="1">
    <citation type="journal article" date="2014" name="Nature">
        <title>The genome of the recently domesticated crop plant sugar beet (Beta vulgaris).</title>
        <authorList>
            <person name="Dohm J.C."/>
            <person name="Minoche A.E."/>
            <person name="Holtgrawe D."/>
            <person name="Capella-Gutierrez S."/>
            <person name="Zakrzewski F."/>
            <person name="Tafer H."/>
            <person name="Rupp O."/>
            <person name="Sorensen T.R."/>
            <person name="Stracke R."/>
            <person name="Reinhardt R."/>
            <person name="Goesmann A."/>
            <person name="Kraft T."/>
            <person name="Schulz B."/>
            <person name="Stadler P.F."/>
            <person name="Schmidt T."/>
            <person name="Gabaldon T."/>
            <person name="Lehrach H."/>
            <person name="Weisshaar B."/>
            <person name="Himmelbauer H."/>
        </authorList>
    </citation>
    <scope>NUCLEOTIDE SEQUENCE [LARGE SCALE GENOMIC DNA]</scope>
    <source>
        <tissue evidence="10">Taproot</tissue>
    </source>
</reference>
<evidence type="ECO:0000313" key="10">
    <source>
        <dbReference type="EMBL" id="KMS99540.1"/>
    </source>
</evidence>
<dbReference type="Gene3D" id="3.90.550.10">
    <property type="entry name" value="Spore Coat Polysaccharide Biosynthesis Protein SpsA, Chain A"/>
    <property type="match status" value="1"/>
</dbReference>
<sequence length="320" mass="37365">MRAAMANSDTHTFPLHHCHIHKLQAYLYRAHFLVHMLALVAIFYYRATFFLNKTSFAYHAVPFLPWLLMFGAELLFAFIWFLKQPFYWWPVTRTVFPERLPKDDVLPAIDVFLCTTDPKKEPTFEVMNTVISAMSLDYPADKLSIYLSDDGAASVTLYGIKEAWVFATWWLPFCKKYNVKTVCPRAYFKQPEPVHEPESMEASRRSEFIDDRNIVQDKYEVFKSRVQSKSGTGEIDGGFKTSAQDHSSFVQLRVSAMFSNSHYILVLDCDMYCNDSKSARQAMCFYLDPKISPTLGWVQYPQTYYNVNENDIYDSRMRFL</sequence>
<dbReference type="Gramene" id="KMS99540">
    <property type="protein sequence ID" value="KMS99540"/>
    <property type="gene ID" value="BVRB_1g023090"/>
</dbReference>
<evidence type="ECO:0000256" key="6">
    <source>
        <dbReference type="ARBA" id="ARBA00023136"/>
    </source>
</evidence>
<keyword evidence="5 9" id="KW-1133">Transmembrane helix</keyword>
<dbReference type="GO" id="GO:0071555">
    <property type="term" value="P:cell wall organization"/>
    <property type="evidence" value="ECO:0007669"/>
    <property type="project" value="UniProtKB-KW"/>
</dbReference>
<feature type="transmembrane region" description="Helical" evidence="9">
    <location>
        <begin position="32"/>
        <end position="51"/>
    </location>
</feature>
<dbReference type="GO" id="GO:0030244">
    <property type="term" value="P:cellulose biosynthetic process"/>
    <property type="evidence" value="ECO:0007669"/>
    <property type="project" value="InterPro"/>
</dbReference>
<keyword evidence="7" id="KW-0961">Cell wall biogenesis/degradation</keyword>
<organism evidence="10 11">
    <name type="scientific">Beta vulgaris subsp. vulgaris</name>
    <name type="common">Beet</name>
    <dbReference type="NCBI Taxonomy" id="3555"/>
    <lineage>
        <taxon>Eukaryota</taxon>
        <taxon>Viridiplantae</taxon>
        <taxon>Streptophyta</taxon>
        <taxon>Embryophyta</taxon>
        <taxon>Tracheophyta</taxon>
        <taxon>Spermatophyta</taxon>
        <taxon>Magnoliopsida</taxon>
        <taxon>eudicotyledons</taxon>
        <taxon>Gunneridae</taxon>
        <taxon>Pentapetalae</taxon>
        <taxon>Caryophyllales</taxon>
        <taxon>Chenopodiaceae</taxon>
        <taxon>Betoideae</taxon>
        <taxon>Beta</taxon>
    </lineage>
</organism>
<gene>
    <name evidence="10" type="ORF">BVRB_1g023090</name>
</gene>
<evidence type="ECO:0000256" key="9">
    <source>
        <dbReference type="SAM" id="Phobius"/>
    </source>
</evidence>
<evidence type="ECO:0000256" key="5">
    <source>
        <dbReference type="ARBA" id="ARBA00022989"/>
    </source>
</evidence>
<evidence type="ECO:0000256" key="2">
    <source>
        <dbReference type="ARBA" id="ARBA00022676"/>
    </source>
</evidence>
<dbReference type="FunFam" id="3.90.550.10:FF:000194">
    <property type="entry name" value="Cellulose synthase-like protein G2 isoform A"/>
    <property type="match status" value="1"/>
</dbReference>
<dbReference type="GO" id="GO:0016020">
    <property type="term" value="C:membrane"/>
    <property type="evidence" value="ECO:0007669"/>
    <property type="project" value="InterPro"/>
</dbReference>
<dbReference type="GO" id="GO:0012505">
    <property type="term" value="C:endomembrane system"/>
    <property type="evidence" value="ECO:0007669"/>
    <property type="project" value="UniProtKB-SubCell"/>
</dbReference>
<proteinExistence type="predicted"/>
<dbReference type="PANTHER" id="PTHR13301">
    <property type="entry name" value="X-BOX TRANSCRIPTION FACTOR-RELATED"/>
    <property type="match status" value="1"/>
</dbReference>
<evidence type="ECO:0000256" key="3">
    <source>
        <dbReference type="ARBA" id="ARBA00022679"/>
    </source>
</evidence>
<keyword evidence="6 9" id="KW-0472">Membrane</keyword>
<feature type="transmembrane region" description="Helical" evidence="9">
    <location>
        <begin position="63"/>
        <end position="82"/>
    </location>
</feature>
<dbReference type="GO" id="GO:0016760">
    <property type="term" value="F:cellulose synthase (UDP-forming) activity"/>
    <property type="evidence" value="ECO:0007669"/>
    <property type="project" value="InterPro"/>
</dbReference>
<dbReference type="ExpressionAtlas" id="A0A0J8E8W8">
    <property type="expression patterns" value="baseline"/>
</dbReference>
<dbReference type="Pfam" id="PF03552">
    <property type="entry name" value="Cellulose_synt"/>
    <property type="match status" value="2"/>
</dbReference>
<dbReference type="InterPro" id="IPR005150">
    <property type="entry name" value="Cellulose_synth"/>
</dbReference>
<evidence type="ECO:0000256" key="8">
    <source>
        <dbReference type="PIRSR" id="PIRSR605150-2"/>
    </source>
</evidence>
<dbReference type="EMBL" id="KQ090215">
    <property type="protein sequence ID" value="KMS99540.1"/>
    <property type="molecule type" value="Genomic_DNA"/>
</dbReference>
<dbReference type="OMA" id="NWADIYA"/>
<evidence type="ECO:0000256" key="4">
    <source>
        <dbReference type="ARBA" id="ARBA00022692"/>
    </source>
</evidence>